<evidence type="ECO:0000313" key="4">
    <source>
        <dbReference type="EMBL" id="KST69877.1"/>
    </source>
</evidence>
<evidence type="ECO:0000313" key="5">
    <source>
        <dbReference type="Proteomes" id="UP000053372"/>
    </source>
</evidence>
<dbReference type="AlphaFoldDB" id="A0A0V7ZZ82"/>
<name>A0A0V7ZZ82_9CYAN</name>
<feature type="transmembrane region" description="Helical" evidence="1">
    <location>
        <begin position="207"/>
        <end position="231"/>
    </location>
</feature>
<feature type="domain" description="DUF8173" evidence="3">
    <location>
        <begin position="149"/>
        <end position="278"/>
    </location>
</feature>
<feature type="chain" id="PRO_5006890236" description="DUF8173 domain-containing protein" evidence="2">
    <location>
        <begin position="29"/>
        <end position="312"/>
    </location>
</feature>
<keyword evidence="1" id="KW-0472">Membrane</keyword>
<feature type="transmembrane region" description="Helical" evidence="1">
    <location>
        <begin position="243"/>
        <end position="275"/>
    </location>
</feature>
<dbReference type="EMBL" id="LMTZ01000012">
    <property type="protein sequence ID" value="KST69877.1"/>
    <property type="molecule type" value="Genomic_DNA"/>
</dbReference>
<dbReference type="OrthoDB" id="511156at2"/>
<evidence type="ECO:0000256" key="1">
    <source>
        <dbReference type="SAM" id="Phobius"/>
    </source>
</evidence>
<dbReference type="InterPro" id="IPR058486">
    <property type="entry name" value="DUF8173"/>
</dbReference>
<dbReference type="RefSeq" id="WP_058183107.1">
    <property type="nucleotide sequence ID" value="NZ_LMTZ01000012.1"/>
</dbReference>
<proteinExistence type="predicted"/>
<comment type="caution">
    <text evidence="4">The sequence shown here is derived from an EMBL/GenBank/DDBJ whole genome shotgun (WGS) entry which is preliminary data.</text>
</comment>
<protein>
    <recommendedName>
        <fullName evidence="3">DUF8173 domain-containing protein</fullName>
    </recommendedName>
</protein>
<keyword evidence="1" id="KW-1133">Transmembrane helix</keyword>
<sequence>MAINYRFRILIILLLALLIVLLSGNVAAQGPASNREIVRFGNDITVAENEVVKDVTAIAGSVTISNNAHVTGDAVAVGGDVTLKTGAKVDGDVTAVGGKISQDKDVMIGGNAVTVTGDIDIIQGMRQWGFWGLLGRIYLINAAFYSLFMIAIAIIGVALMLIMPSFMQSISIAINREPLKSFTWGVGGAISFLLLVILTSGSLLGNLLIPIAALIVGLVELVGINAISLFLGEKALKNNTSPILQLLLGVIVIGVITLIPVVGVLVFLVLTLFGFGGVLTSPLMTEQTKFFWHNKPQLTPSKPIEDPRQEVI</sequence>
<organism evidence="4 5">
    <name type="scientific">Mastigocoleus testarum BC008</name>
    <dbReference type="NCBI Taxonomy" id="371196"/>
    <lineage>
        <taxon>Bacteria</taxon>
        <taxon>Bacillati</taxon>
        <taxon>Cyanobacteriota</taxon>
        <taxon>Cyanophyceae</taxon>
        <taxon>Nostocales</taxon>
        <taxon>Hapalosiphonaceae</taxon>
        <taxon>Mastigocoleus</taxon>
    </lineage>
</organism>
<evidence type="ECO:0000259" key="3">
    <source>
        <dbReference type="Pfam" id="PF26514"/>
    </source>
</evidence>
<keyword evidence="5" id="KW-1185">Reference proteome</keyword>
<evidence type="ECO:0000256" key="2">
    <source>
        <dbReference type="SAM" id="SignalP"/>
    </source>
</evidence>
<accession>A0A0V7ZZ82</accession>
<keyword evidence="2" id="KW-0732">Signal</keyword>
<feature type="transmembrane region" description="Helical" evidence="1">
    <location>
        <begin position="137"/>
        <end position="162"/>
    </location>
</feature>
<dbReference type="Proteomes" id="UP000053372">
    <property type="component" value="Unassembled WGS sequence"/>
</dbReference>
<feature type="transmembrane region" description="Helical" evidence="1">
    <location>
        <begin position="182"/>
        <end position="201"/>
    </location>
</feature>
<feature type="signal peptide" evidence="2">
    <location>
        <begin position="1"/>
        <end position="28"/>
    </location>
</feature>
<gene>
    <name evidence="4" type="ORF">BC008_05430</name>
</gene>
<dbReference type="Pfam" id="PF26514">
    <property type="entry name" value="DUF8173"/>
    <property type="match status" value="1"/>
</dbReference>
<reference evidence="4 5" key="1">
    <citation type="journal article" date="2015" name="Genome Announc.">
        <title>Draft Genome of the Euendolithic (true boring) Cyanobacterium Mastigocoleus testarum strain BC008.</title>
        <authorList>
            <person name="Guida B.S."/>
            <person name="Garcia-Pichel F."/>
        </authorList>
    </citation>
    <scope>NUCLEOTIDE SEQUENCE [LARGE SCALE GENOMIC DNA]</scope>
    <source>
        <strain evidence="4 5">BC008</strain>
    </source>
</reference>
<keyword evidence="1" id="KW-0812">Transmembrane</keyword>